<comment type="caution">
    <text evidence="12">The sequence shown here is derived from an EMBL/GenBank/DDBJ whole genome shotgun (WGS) entry which is preliminary data.</text>
</comment>
<evidence type="ECO:0000256" key="8">
    <source>
        <dbReference type="HAMAP-Rule" id="MF_00193"/>
    </source>
</evidence>
<dbReference type="SUPFAM" id="SSF52402">
    <property type="entry name" value="Adenine nucleotide alpha hydrolases-like"/>
    <property type="match status" value="1"/>
</dbReference>
<evidence type="ECO:0000313" key="12">
    <source>
        <dbReference type="EMBL" id="MBM7558027.1"/>
    </source>
</evidence>
<keyword evidence="6 8" id="KW-0460">Magnesium</keyword>
<keyword evidence="3 8" id="KW-0479">Metal-binding</keyword>
<dbReference type="InterPro" id="IPR014729">
    <property type="entry name" value="Rossmann-like_a/b/a_fold"/>
</dbReference>
<evidence type="ECO:0000256" key="4">
    <source>
        <dbReference type="ARBA" id="ARBA00022741"/>
    </source>
</evidence>
<dbReference type="PANTHER" id="PTHR23090">
    <property type="entry name" value="NH 3 /GLUTAMINE-DEPENDENT NAD + SYNTHETASE"/>
    <property type="match status" value="1"/>
</dbReference>
<protein>
    <recommendedName>
        <fullName evidence="8 10">NH(3)-dependent NAD(+) synthetase</fullName>
        <ecNumber evidence="8 10">6.3.1.5</ecNumber>
    </recommendedName>
</protein>
<keyword evidence="2 8" id="KW-0436">Ligase</keyword>
<dbReference type="PANTHER" id="PTHR23090:SF9">
    <property type="entry name" value="GLUTAMINE-DEPENDENT NAD(+) SYNTHETASE"/>
    <property type="match status" value="1"/>
</dbReference>
<keyword evidence="7 8" id="KW-0520">NAD</keyword>
<dbReference type="Gene3D" id="3.40.50.620">
    <property type="entry name" value="HUPs"/>
    <property type="match status" value="1"/>
</dbReference>
<evidence type="ECO:0000256" key="2">
    <source>
        <dbReference type="ARBA" id="ARBA00022598"/>
    </source>
</evidence>
<reference evidence="12" key="1">
    <citation type="submission" date="2021-01" db="EMBL/GenBank/DDBJ databases">
        <title>Genomic Encyclopedia of Type Strains, Phase IV (KMG-IV): sequencing the most valuable type-strain genomes for metagenomic binning, comparative biology and taxonomic classification.</title>
        <authorList>
            <person name="Goeker M."/>
        </authorList>
    </citation>
    <scope>NUCLEOTIDE SEQUENCE</scope>
    <source>
        <strain evidence="12">DSM 23230</strain>
    </source>
</reference>
<evidence type="ECO:0000256" key="1">
    <source>
        <dbReference type="ARBA" id="ARBA00005859"/>
    </source>
</evidence>
<dbReference type="GO" id="GO:0046872">
    <property type="term" value="F:metal ion binding"/>
    <property type="evidence" value="ECO:0007669"/>
    <property type="project" value="UniProtKB-KW"/>
</dbReference>
<feature type="binding site" evidence="8">
    <location>
        <position position="184"/>
    </location>
    <ligand>
        <name>ATP</name>
        <dbReference type="ChEBI" id="CHEBI:30616"/>
    </ligand>
</feature>
<feature type="binding site" evidence="8">
    <location>
        <position position="138"/>
    </location>
    <ligand>
        <name>Mg(2+)</name>
        <dbReference type="ChEBI" id="CHEBI:18420"/>
    </ligand>
</feature>
<evidence type="ECO:0000256" key="5">
    <source>
        <dbReference type="ARBA" id="ARBA00022840"/>
    </source>
</evidence>
<proteinExistence type="inferred from homology"/>
<dbReference type="InterPro" id="IPR003694">
    <property type="entry name" value="NAD_synthase"/>
</dbReference>
<keyword evidence="4 8" id="KW-0547">Nucleotide-binding</keyword>
<dbReference type="InterPro" id="IPR022310">
    <property type="entry name" value="NAD/GMP_synthase"/>
</dbReference>
<dbReference type="GO" id="GO:0005737">
    <property type="term" value="C:cytoplasm"/>
    <property type="evidence" value="ECO:0007669"/>
    <property type="project" value="InterPro"/>
</dbReference>
<evidence type="ECO:0000259" key="11">
    <source>
        <dbReference type="Pfam" id="PF02540"/>
    </source>
</evidence>
<name>A0A938XR33_9FIRM</name>
<evidence type="ECO:0000256" key="3">
    <source>
        <dbReference type="ARBA" id="ARBA00022723"/>
    </source>
</evidence>
<feature type="binding site" description="in other chain" evidence="8">
    <location>
        <position position="113"/>
    </location>
    <ligand>
        <name>deamido-NAD(+)</name>
        <dbReference type="ChEBI" id="CHEBI:58437"/>
        <note>ligand shared between two neighboring subunits</note>
    </ligand>
</feature>
<feature type="binding site" evidence="8">
    <location>
        <position position="153"/>
    </location>
    <ligand>
        <name>deamido-NAD(+)</name>
        <dbReference type="ChEBI" id="CHEBI:58437"/>
        <note>ligand shared between two neighboring subunits</note>
    </ligand>
</feature>
<feature type="binding site" description="in other chain" evidence="8">
    <location>
        <position position="146"/>
    </location>
    <ligand>
        <name>deamido-NAD(+)</name>
        <dbReference type="ChEBI" id="CHEBI:58437"/>
        <note>ligand shared between two neighboring subunits</note>
    </ligand>
</feature>
<comment type="pathway">
    <text evidence="8">Cofactor biosynthesis; NAD(+) biosynthesis; NAD(+) from deamido-NAD(+) (ammonia route): step 1/1.</text>
</comment>
<dbReference type="GO" id="GO:0005524">
    <property type="term" value="F:ATP binding"/>
    <property type="evidence" value="ECO:0007669"/>
    <property type="project" value="UniProtKB-UniRule"/>
</dbReference>
<evidence type="ECO:0000313" key="13">
    <source>
        <dbReference type="Proteomes" id="UP000774000"/>
    </source>
</evidence>
<gene>
    <name evidence="8" type="primary">nadE</name>
    <name evidence="12" type="ORF">JOC47_002896</name>
</gene>
<accession>A0A938XR33</accession>
<comment type="catalytic activity">
    <reaction evidence="8 10">
        <text>deamido-NAD(+) + NH4(+) + ATP = AMP + diphosphate + NAD(+) + H(+)</text>
        <dbReference type="Rhea" id="RHEA:21188"/>
        <dbReference type="ChEBI" id="CHEBI:15378"/>
        <dbReference type="ChEBI" id="CHEBI:28938"/>
        <dbReference type="ChEBI" id="CHEBI:30616"/>
        <dbReference type="ChEBI" id="CHEBI:33019"/>
        <dbReference type="ChEBI" id="CHEBI:57540"/>
        <dbReference type="ChEBI" id="CHEBI:58437"/>
        <dbReference type="ChEBI" id="CHEBI:456215"/>
        <dbReference type="EC" id="6.3.1.5"/>
    </reaction>
</comment>
<dbReference type="Proteomes" id="UP000774000">
    <property type="component" value="Unassembled WGS sequence"/>
</dbReference>
<dbReference type="Pfam" id="PF02540">
    <property type="entry name" value="NAD_synthase"/>
    <property type="match status" value="1"/>
</dbReference>
<sequence length="240" mass="26586">MLERDYAKISDGLVNWIQNKVSDAGSKGAVVGMSGGIDSSVMAVLSKRAFPDQMLALIMPCQSNSQDKEDAIAVAEKFDIDYEVVDLTSTYEHLLAKIKKEDNKLAEANIKPRLRMTTLYYYANLNNYLVVGTDNKSELTLGYFTKYGDGGIDLAPLGDLLKTEVRELAKMLNIPERIIAKPPSAGLWAGQTDEEELGVSYEAIDKYILTGEGPEKVKSVVEEAQKKSEHKLKMPEIFNL</sequence>
<dbReference type="GO" id="GO:0004359">
    <property type="term" value="F:glutaminase activity"/>
    <property type="evidence" value="ECO:0007669"/>
    <property type="project" value="InterPro"/>
</dbReference>
<keyword evidence="13" id="KW-1185">Reference proteome</keyword>
<dbReference type="GO" id="GO:0003952">
    <property type="term" value="F:NAD+ synthase (glutamine-hydrolyzing) activity"/>
    <property type="evidence" value="ECO:0007669"/>
    <property type="project" value="InterPro"/>
</dbReference>
<organism evidence="12 13">
    <name type="scientific">Halanaerobacter jeridensis</name>
    <dbReference type="NCBI Taxonomy" id="706427"/>
    <lineage>
        <taxon>Bacteria</taxon>
        <taxon>Bacillati</taxon>
        <taxon>Bacillota</taxon>
        <taxon>Clostridia</taxon>
        <taxon>Halanaerobiales</taxon>
        <taxon>Halobacteroidaceae</taxon>
        <taxon>Halanaerobacter</taxon>
    </lineage>
</organism>
<dbReference type="NCBIfam" id="NF010587">
    <property type="entry name" value="PRK13980.1"/>
    <property type="match status" value="1"/>
</dbReference>
<dbReference type="RefSeq" id="WP_204703001.1">
    <property type="nucleotide sequence ID" value="NZ_JAFBDQ010000022.1"/>
</dbReference>
<evidence type="ECO:0000256" key="6">
    <source>
        <dbReference type="ARBA" id="ARBA00022842"/>
    </source>
</evidence>
<dbReference type="InterPro" id="IPR022926">
    <property type="entry name" value="NH(3)-dep_NAD(+)_synth"/>
</dbReference>
<feature type="binding site" evidence="8">
    <location>
        <position position="133"/>
    </location>
    <ligand>
        <name>ATP</name>
        <dbReference type="ChEBI" id="CHEBI:30616"/>
    </ligand>
</feature>
<dbReference type="NCBIfam" id="TIGR00552">
    <property type="entry name" value="nadE"/>
    <property type="match status" value="1"/>
</dbReference>
<comment type="subunit">
    <text evidence="8">Homodimer.</text>
</comment>
<comment type="function">
    <text evidence="8">Catalyzes the ATP-dependent amidation of deamido-NAD to form NAD. Uses ammonia as a nitrogen source.</text>
</comment>
<dbReference type="AlphaFoldDB" id="A0A938XR33"/>
<comment type="similarity">
    <text evidence="1 8 9">Belongs to the NAD synthetase family.</text>
</comment>
<feature type="binding site" evidence="8">
    <location>
        <begin position="32"/>
        <end position="39"/>
    </location>
    <ligand>
        <name>ATP</name>
        <dbReference type="ChEBI" id="CHEBI:30616"/>
    </ligand>
</feature>
<feature type="binding site" evidence="8">
    <location>
        <position position="162"/>
    </location>
    <ligand>
        <name>ATP</name>
        <dbReference type="ChEBI" id="CHEBI:30616"/>
    </ligand>
</feature>
<dbReference type="CDD" id="cd00553">
    <property type="entry name" value="NAD_synthase"/>
    <property type="match status" value="1"/>
</dbReference>
<feature type="domain" description="NAD/GMP synthase" evidence="11">
    <location>
        <begin position="13"/>
        <end position="235"/>
    </location>
</feature>
<dbReference type="EMBL" id="JAFBDQ010000022">
    <property type="protein sequence ID" value="MBM7558027.1"/>
    <property type="molecule type" value="Genomic_DNA"/>
</dbReference>
<evidence type="ECO:0000256" key="9">
    <source>
        <dbReference type="RuleBase" id="RU003811"/>
    </source>
</evidence>
<dbReference type="HAMAP" id="MF_00193">
    <property type="entry name" value="NadE_ammonia_dep"/>
    <property type="match status" value="1"/>
</dbReference>
<feature type="binding site" description="in other chain" evidence="8">
    <location>
        <begin position="230"/>
        <end position="231"/>
    </location>
    <ligand>
        <name>deamido-NAD(+)</name>
        <dbReference type="ChEBI" id="CHEBI:58437"/>
        <note>ligand shared between two neighboring subunits</note>
    </ligand>
</feature>
<evidence type="ECO:0000256" key="7">
    <source>
        <dbReference type="ARBA" id="ARBA00023027"/>
    </source>
</evidence>
<dbReference type="GO" id="GO:0009435">
    <property type="term" value="P:NAD+ biosynthetic process"/>
    <property type="evidence" value="ECO:0007669"/>
    <property type="project" value="UniProtKB-UniRule"/>
</dbReference>
<keyword evidence="5 8" id="KW-0067">ATP-binding</keyword>
<dbReference type="GO" id="GO:0008795">
    <property type="term" value="F:NAD+ synthase activity"/>
    <property type="evidence" value="ECO:0007669"/>
    <property type="project" value="UniProtKB-UniRule"/>
</dbReference>
<evidence type="ECO:0000256" key="10">
    <source>
        <dbReference type="RuleBase" id="RU003812"/>
    </source>
</evidence>
<feature type="binding site" evidence="8">
    <location>
        <position position="38"/>
    </location>
    <ligand>
        <name>Mg(2+)</name>
        <dbReference type="ChEBI" id="CHEBI:18420"/>
    </ligand>
</feature>
<dbReference type="EC" id="6.3.1.5" evidence="8 10"/>